<dbReference type="STRING" id="554065.E1ZM66"/>
<dbReference type="GO" id="GO:0043111">
    <property type="term" value="P:replication fork arrest"/>
    <property type="evidence" value="ECO:0007669"/>
    <property type="project" value="TreeGrafter"/>
</dbReference>
<evidence type="ECO:0000313" key="6">
    <source>
        <dbReference type="EMBL" id="EFN53056.1"/>
    </source>
</evidence>
<dbReference type="InterPro" id="IPR006906">
    <property type="entry name" value="Timeless_N"/>
</dbReference>
<sequence length="1559" mass="166084">MSDLDLELLASIASGGLGSWQQDAQENTVYVKSEDCRGKRGDEGCTRFPHTLEPATASQLAPHPARRSRQPPPAGCLRDLQRFFRYDDPEQRPAFFAVSKYNFARSDLVPLIVTYPDDYDVVYNALKVATFLTMPSSDPLVTSNKAKQEEHMQAVREAFLAQDALAAVVGMLAEPLSRHPRMSEQDAALTQLVITFLKNLVAIPEAPPAAAAGGGAAGASKHASRRIQTGLLERLFGDNVMDLLLLLAQHSQQRPFRSEAPVLVELFMHLFCGVDPQQLLDAPQLLEAQERRQREEQAAACAAAEKKRRQQQQQQQRGGSNAFAGWGGKAALAATTAHLPRLPALPQQRPFVPKSMLPRHVAQAAPSRHAHSGAVYVRRHTEHSSNIVLRHNPLRSELPRLPAVADAKKAPAQRKDGQAGAAGGGGGAHGGVAQPRLGAELLVRLDAFLQQFLEGAYDILMTQVFREVQPGLNISRLGDADFMHFVRLATYCTRYVRLKEERKLQARLQAEKDGGSAGVSPVGGAGADGTPGGADVAPGGEDEASPFSSISATMGWDCFHWVTMLWIMLSNMEGGGRQKDHSDKNWDLQHASVPLLKEMLLALDLARVAGNAADRRAADRLQRRLLHDDLKESGLLPVLSRLIKGYNFRFQPRSHAVDLIGTLHVVLGMLDRLSSAEPGGFRVRAAARQGGGRRKKPAPSPADKQPAEGEGAGEDAAAANDDASQQQQQPGEEGAAAAAAAGGEEEQQQGSPAGSKAGSEGGDDELAQRVGRSGDPLDDDGEFDRPRAVTREVAFEAARRIRQECAQPVIVHFYAWLLQGYRTNAPFTNHAILSFLRRIAEPRQLNLEPMLYQLSVLRLFEAILSDLVIKRNPDYAELIAFAKGTVRNMFARMVPDLSELRQKAGEVEANLDARFAAAEGGGGEQEADSAEQEARRERRLALAEVKARENAANALFVELLFWKGANVAEDVRNEYNWRGLVDPQEHRRRGGRRGRGSALGDDEGSDGEQLGFASFRKKGTFTEEQAALLQAEFEKRNGRKGCLDALVFEFGGQWKKGQISRQLKAMGLACGKFTQNQDERLAERYEEVRGRLDCFQLLAEELDAGFTANQVKFHLRKIGVVAGRKGAAPKFSDQQVKRHLQKLGIVPHKKRRQQQAQGDAAFDALAASSGDEAGGAHQRLPRSDGGSGSDSESDGGASGFGSARSELEEGSDGGGSDSDGGSSSDGGGKGAPAVAAGAATAGRVQGKAARRQAALEALQSNAGRRKVQRQHAREMSPELGAAALGSEDEEDGTAGDGDSIAAQQAAAAAAAASPTSSDGGGSFVSLLDSDGDGGAAAGTDAEAPASKKPKRGPAAAGADAADNDSDGAGGSGSEDGFESARESEPAEAGNEEEEAAPARQRKRQPAAQKQQQKTKKARRQGGEEEGGRRQQRHGEGRGTPGTKRKVAEEAAGPSSAQKRAALDALRQRRQQVTAAAAPASLPPATEPLAEWRDAEEEGRGGTGAAAGVDENAAPQAQQAGRQAQGKPAGKRRLMRGGGDGAAAAPAPVAAGLEDLEDDI</sequence>
<dbReference type="GeneID" id="17352451"/>
<feature type="compositionally biased region" description="Low complexity" evidence="4">
    <location>
        <begin position="1231"/>
        <end position="1242"/>
    </location>
</feature>
<feature type="compositionally biased region" description="Low complexity" evidence="4">
    <location>
        <begin position="1456"/>
        <end position="1479"/>
    </location>
</feature>
<keyword evidence="2" id="KW-0539">Nucleus</keyword>
<evidence type="ECO:0000259" key="5">
    <source>
        <dbReference type="Pfam" id="PF04821"/>
    </source>
</evidence>
<feature type="compositionally biased region" description="Low complexity" evidence="4">
    <location>
        <begin position="714"/>
        <end position="755"/>
    </location>
</feature>
<dbReference type="Pfam" id="PF04821">
    <property type="entry name" value="TIMELESS"/>
    <property type="match status" value="1"/>
</dbReference>
<comment type="subcellular location">
    <subcellularLocation>
        <location evidence="1">Nucleus</location>
    </subcellularLocation>
</comment>
<accession>E1ZM66</accession>
<feature type="region of interest" description="Disordered" evidence="4">
    <location>
        <begin position="297"/>
        <end position="323"/>
    </location>
</feature>
<evidence type="ECO:0000256" key="1">
    <source>
        <dbReference type="ARBA" id="ARBA00004123"/>
    </source>
</evidence>
<evidence type="ECO:0000256" key="4">
    <source>
        <dbReference type="SAM" id="MobiDB-lite"/>
    </source>
</evidence>
<dbReference type="GO" id="GO:0003677">
    <property type="term" value="F:DNA binding"/>
    <property type="evidence" value="ECO:0007669"/>
    <property type="project" value="TreeGrafter"/>
</dbReference>
<feature type="compositionally biased region" description="Basic and acidic residues" evidence="4">
    <location>
        <begin position="1420"/>
        <end position="1436"/>
    </location>
</feature>
<dbReference type="GO" id="GO:0006281">
    <property type="term" value="P:DNA repair"/>
    <property type="evidence" value="ECO:0007669"/>
    <property type="project" value="TreeGrafter"/>
</dbReference>
<feature type="compositionally biased region" description="Low complexity" evidence="4">
    <location>
        <begin position="1541"/>
        <end position="1551"/>
    </location>
</feature>
<reference evidence="6 7" key="1">
    <citation type="journal article" date="2010" name="Plant Cell">
        <title>The Chlorella variabilis NC64A genome reveals adaptation to photosymbiosis, coevolution with viruses, and cryptic sex.</title>
        <authorList>
            <person name="Blanc G."/>
            <person name="Duncan G."/>
            <person name="Agarkova I."/>
            <person name="Borodovsky M."/>
            <person name="Gurnon J."/>
            <person name="Kuo A."/>
            <person name="Lindquist E."/>
            <person name="Lucas S."/>
            <person name="Pangilinan J."/>
            <person name="Polle J."/>
            <person name="Salamov A."/>
            <person name="Terry A."/>
            <person name="Yamada T."/>
            <person name="Dunigan D.D."/>
            <person name="Grigoriev I.V."/>
            <person name="Claverie J.M."/>
            <person name="Van Etten J.L."/>
        </authorList>
    </citation>
    <scope>NUCLEOTIDE SEQUENCE [LARGE SCALE GENOMIC DNA]</scope>
    <source>
        <strain evidence="6 7">NC64A</strain>
    </source>
</reference>
<feature type="compositionally biased region" description="Gly residues" evidence="4">
    <location>
        <begin position="515"/>
        <end position="532"/>
    </location>
</feature>
<dbReference type="EMBL" id="GL433853">
    <property type="protein sequence ID" value="EFN53056.1"/>
    <property type="molecule type" value="Genomic_DNA"/>
</dbReference>
<gene>
    <name evidence="6" type="ORF">CHLNCDRAFT_137326</name>
</gene>
<dbReference type="FunCoup" id="E1ZM66">
    <property type="interactions" value="977"/>
</dbReference>
<evidence type="ECO:0000256" key="3">
    <source>
        <dbReference type="ARBA" id="ARBA00023306"/>
    </source>
</evidence>
<evidence type="ECO:0000256" key="2">
    <source>
        <dbReference type="ARBA" id="ARBA00023242"/>
    </source>
</evidence>
<feature type="region of interest" description="Disordered" evidence="4">
    <location>
        <begin position="509"/>
        <end position="546"/>
    </location>
</feature>
<feature type="domain" description="Timeless N-terminal" evidence="5">
    <location>
        <begin position="75"/>
        <end position="320"/>
    </location>
</feature>
<proteinExistence type="predicted"/>
<feature type="region of interest" description="Disordered" evidence="4">
    <location>
        <begin position="405"/>
        <end position="429"/>
    </location>
</feature>
<keyword evidence="7" id="KW-1185">Reference proteome</keyword>
<dbReference type="InParanoid" id="E1ZM66"/>
<dbReference type="OMA" id="AHAYSIS"/>
<feature type="compositionally biased region" description="Low complexity" evidence="4">
    <location>
        <begin position="1296"/>
        <end position="1312"/>
    </location>
</feature>
<dbReference type="Proteomes" id="UP000008141">
    <property type="component" value="Unassembled WGS sequence"/>
</dbReference>
<protein>
    <recommendedName>
        <fullName evidence="5">Timeless N-terminal domain-containing protein</fullName>
    </recommendedName>
</protein>
<dbReference type="GO" id="GO:0031298">
    <property type="term" value="C:replication fork protection complex"/>
    <property type="evidence" value="ECO:0007669"/>
    <property type="project" value="TreeGrafter"/>
</dbReference>
<dbReference type="PANTHER" id="PTHR22940:SF4">
    <property type="entry name" value="PROTEIN TIMELESS HOMOLOG"/>
    <property type="match status" value="1"/>
</dbReference>
<feature type="compositionally biased region" description="Low complexity" evidence="4">
    <location>
        <begin position="1337"/>
        <end position="1360"/>
    </location>
</feature>
<feature type="region of interest" description="Disordered" evidence="4">
    <location>
        <begin position="1168"/>
        <end position="1559"/>
    </location>
</feature>
<organism evidence="7">
    <name type="scientific">Chlorella variabilis</name>
    <name type="common">Green alga</name>
    <dbReference type="NCBI Taxonomy" id="554065"/>
    <lineage>
        <taxon>Eukaryota</taxon>
        <taxon>Viridiplantae</taxon>
        <taxon>Chlorophyta</taxon>
        <taxon>core chlorophytes</taxon>
        <taxon>Trebouxiophyceae</taxon>
        <taxon>Chlorellales</taxon>
        <taxon>Chlorellaceae</taxon>
        <taxon>Chlorella clade</taxon>
        <taxon>Chlorella</taxon>
    </lineage>
</organism>
<feature type="compositionally biased region" description="Gly residues" evidence="4">
    <location>
        <begin position="420"/>
        <end position="429"/>
    </location>
</feature>
<feature type="region of interest" description="Disordered" evidence="4">
    <location>
        <begin position="985"/>
        <end position="1007"/>
    </location>
</feature>
<feature type="compositionally biased region" description="Basic residues" evidence="4">
    <location>
        <begin position="986"/>
        <end position="995"/>
    </location>
</feature>
<feature type="compositionally biased region" description="Gly residues" evidence="4">
    <location>
        <begin position="1212"/>
        <end position="1230"/>
    </location>
</feature>
<dbReference type="eggNOG" id="KOG1974">
    <property type="taxonomic scope" value="Eukaryota"/>
</dbReference>
<dbReference type="PANTHER" id="PTHR22940">
    <property type="entry name" value="TIMEOUT/TIMELESS-2"/>
    <property type="match status" value="1"/>
</dbReference>
<dbReference type="GO" id="GO:0000076">
    <property type="term" value="P:DNA replication checkpoint signaling"/>
    <property type="evidence" value="ECO:0007669"/>
    <property type="project" value="TreeGrafter"/>
</dbReference>
<dbReference type="InterPro" id="IPR044998">
    <property type="entry name" value="Timeless"/>
</dbReference>
<evidence type="ECO:0000313" key="7">
    <source>
        <dbReference type="Proteomes" id="UP000008141"/>
    </source>
</evidence>
<keyword evidence="3" id="KW-0131">Cell cycle</keyword>
<feature type="region of interest" description="Disordered" evidence="4">
    <location>
        <begin position="54"/>
        <end position="73"/>
    </location>
</feature>
<dbReference type="OrthoDB" id="310853at2759"/>
<feature type="compositionally biased region" description="Low complexity" evidence="4">
    <location>
        <begin position="1512"/>
        <end position="1527"/>
    </location>
</feature>
<name>E1ZM66_CHLVA</name>
<dbReference type="RefSeq" id="XP_005845158.1">
    <property type="nucleotide sequence ID" value="XM_005845096.1"/>
</dbReference>
<feature type="compositionally biased region" description="Basic and acidic residues" evidence="4">
    <location>
        <begin position="406"/>
        <end position="417"/>
    </location>
</feature>
<feature type="region of interest" description="Disordered" evidence="4">
    <location>
        <begin position="686"/>
        <end position="785"/>
    </location>
</feature>
<dbReference type="KEGG" id="cvr:CHLNCDRAFT_137326"/>